<dbReference type="VEuPathDB" id="GiardiaDB:SS50377_27588"/>
<accession>V6LPW1</accession>
<reference evidence="2" key="2">
    <citation type="submission" date="2020-12" db="EMBL/GenBank/DDBJ databases">
        <title>New Spironucleus salmonicida genome in near-complete chromosomes.</title>
        <authorList>
            <person name="Xu F."/>
            <person name="Kurt Z."/>
            <person name="Jimenez-Gonzalez A."/>
            <person name="Astvaldsson A."/>
            <person name="Andersson J.O."/>
            <person name="Svard S.G."/>
        </authorList>
    </citation>
    <scope>NUCLEOTIDE SEQUENCE</scope>
    <source>
        <strain evidence="2">ATCC 50377</strain>
    </source>
</reference>
<gene>
    <name evidence="1" type="ORF">SS50377_13438</name>
    <name evidence="2" type="ORF">SS50377_27588</name>
</gene>
<proteinExistence type="predicted"/>
<reference evidence="1 2" key="1">
    <citation type="journal article" date="2014" name="PLoS Genet.">
        <title>The Genome of Spironucleus salmonicida Highlights a Fish Pathogen Adapted to Fluctuating Environments.</title>
        <authorList>
            <person name="Xu F."/>
            <person name="Jerlstrom-Hultqvist J."/>
            <person name="Einarsson E."/>
            <person name="Astvaldsson A."/>
            <person name="Svard S.G."/>
            <person name="Andersson J.O."/>
        </authorList>
    </citation>
    <scope>NUCLEOTIDE SEQUENCE</scope>
    <source>
        <strain evidence="2">ATCC 50377</strain>
    </source>
</reference>
<organism evidence="1">
    <name type="scientific">Spironucleus salmonicida</name>
    <dbReference type="NCBI Taxonomy" id="348837"/>
    <lineage>
        <taxon>Eukaryota</taxon>
        <taxon>Metamonada</taxon>
        <taxon>Diplomonadida</taxon>
        <taxon>Hexamitidae</taxon>
        <taxon>Hexamitinae</taxon>
        <taxon>Spironucleus</taxon>
    </lineage>
</organism>
<evidence type="ECO:0000313" key="1">
    <source>
        <dbReference type="EMBL" id="EST46635.1"/>
    </source>
</evidence>
<sequence>MKPTCDVPKSNLLIDIPKFLKKAQAEQIEPQMDVLIKDMNDVHISEQNLDCPMVCKIEVIAGLFEIQKKDKQEVILPE</sequence>
<dbReference type="EMBL" id="KI546073">
    <property type="protein sequence ID" value="EST46635.1"/>
    <property type="molecule type" value="Genomic_DNA"/>
</dbReference>
<keyword evidence="3" id="KW-1185">Reference proteome</keyword>
<evidence type="ECO:0000313" key="3">
    <source>
        <dbReference type="Proteomes" id="UP000018208"/>
    </source>
</evidence>
<evidence type="ECO:0000313" key="2">
    <source>
        <dbReference type="EMBL" id="KAH0571287.1"/>
    </source>
</evidence>
<protein>
    <submittedName>
        <fullName evidence="1">Uncharacterized protein</fullName>
    </submittedName>
</protein>
<name>V6LPW1_9EUKA</name>
<dbReference type="AlphaFoldDB" id="V6LPW1"/>
<dbReference type="Proteomes" id="UP000018208">
    <property type="component" value="Unassembled WGS sequence"/>
</dbReference>
<dbReference type="EMBL" id="AUWU02000007">
    <property type="protein sequence ID" value="KAH0571287.1"/>
    <property type="molecule type" value="Genomic_DNA"/>
</dbReference>